<dbReference type="Proteomes" id="UP000308600">
    <property type="component" value="Unassembled WGS sequence"/>
</dbReference>
<feature type="non-terminal residue" evidence="1">
    <location>
        <position position="1"/>
    </location>
</feature>
<dbReference type="EMBL" id="ML208351">
    <property type="protein sequence ID" value="TFK68478.1"/>
    <property type="molecule type" value="Genomic_DNA"/>
</dbReference>
<evidence type="ECO:0000313" key="2">
    <source>
        <dbReference type="Proteomes" id="UP000308600"/>
    </source>
</evidence>
<proteinExistence type="predicted"/>
<accession>A0ACD3ARA8</accession>
<name>A0ACD3ARA8_9AGAR</name>
<protein>
    <submittedName>
        <fullName evidence="1">WD40 repeat-like protein</fullName>
    </submittedName>
</protein>
<gene>
    <name evidence="1" type="ORF">BDN72DRAFT_752737</name>
</gene>
<reference evidence="1 2" key="1">
    <citation type="journal article" date="2019" name="Nat. Ecol. Evol.">
        <title>Megaphylogeny resolves global patterns of mushroom evolution.</title>
        <authorList>
            <person name="Varga T."/>
            <person name="Krizsan K."/>
            <person name="Foldi C."/>
            <person name="Dima B."/>
            <person name="Sanchez-Garcia M."/>
            <person name="Sanchez-Ramirez S."/>
            <person name="Szollosi G.J."/>
            <person name="Szarkandi J.G."/>
            <person name="Papp V."/>
            <person name="Albert L."/>
            <person name="Andreopoulos W."/>
            <person name="Angelini C."/>
            <person name="Antonin V."/>
            <person name="Barry K.W."/>
            <person name="Bougher N.L."/>
            <person name="Buchanan P."/>
            <person name="Buyck B."/>
            <person name="Bense V."/>
            <person name="Catcheside P."/>
            <person name="Chovatia M."/>
            <person name="Cooper J."/>
            <person name="Damon W."/>
            <person name="Desjardin D."/>
            <person name="Finy P."/>
            <person name="Geml J."/>
            <person name="Haridas S."/>
            <person name="Hughes K."/>
            <person name="Justo A."/>
            <person name="Karasinski D."/>
            <person name="Kautmanova I."/>
            <person name="Kiss B."/>
            <person name="Kocsube S."/>
            <person name="Kotiranta H."/>
            <person name="LaButti K.M."/>
            <person name="Lechner B.E."/>
            <person name="Liimatainen K."/>
            <person name="Lipzen A."/>
            <person name="Lukacs Z."/>
            <person name="Mihaltcheva S."/>
            <person name="Morgado L.N."/>
            <person name="Niskanen T."/>
            <person name="Noordeloos M.E."/>
            <person name="Ohm R.A."/>
            <person name="Ortiz-Santana B."/>
            <person name="Ovrebo C."/>
            <person name="Racz N."/>
            <person name="Riley R."/>
            <person name="Savchenko A."/>
            <person name="Shiryaev A."/>
            <person name="Soop K."/>
            <person name="Spirin V."/>
            <person name="Szebenyi C."/>
            <person name="Tomsovsky M."/>
            <person name="Tulloss R.E."/>
            <person name="Uehling J."/>
            <person name="Grigoriev I.V."/>
            <person name="Vagvolgyi C."/>
            <person name="Papp T."/>
            <person name="Martin F.M."/>
            <person name="Miettinen O."/>
            <person name="Hibbett D.S."/>
            <person name="Nagy L.G."/>
        </authorList>
    </citation>
    <scope>NUCLEOTIDE SEQUENCE [LARGE SCALE GENOMIC DNA]</scope>
    <source>
        <strain evidence="1 2">NL-1719</strain>
    </source>
</reference>
<sequence length="631" mass="71387">SGCMQIIHPSLAEYLLGEGSKKFHINMELIHQTLFQQSTCVMLKQLKFNICQLETSYLKNSDVENLYLKIQDHISSELQYACLYWSHHLVSTESTNTQLEFLLGAVFVNVKTLMWIECLSLLNKIFHGIDSIKKLYLWLNKVNPSQISGFYEVYYFLHKFYIPIVMSTPHIYLSALPFAPVHSVIYKKCSHLLPVQLVESTITNQQWQAKGLLFPVYKDIGVIKFSPKNSLLYSGFSDGSIGIWNPYTGEPVALLSGHEHQITTLLLTKDGNTLISGSVDTTIRFWDTITCKSLHQPLYCHTRTITSIALSTDDSALYCGSLDKTISIWNTSNAFPSLLYILQCPHIIKSLVISTKYIISGNTSNLLHIWNIHSYEKVTESQLRHKDITTLAVSSTVNQAACGTVRGYISVWNLERYDPVYTHIHPGLSSIDDILYTQDGKYLITSTKDRGIIIYDTSKMQPFCEPLISTYGEVHRIAISQDEHFLCASLDTNHIQVWDLDILLQKNQINSRAIQSFAWSEDNNVVALSCDSVITLHDYHSMHQFKKIHTSHTNKITCLSISSDNKRILLGSSDYTIEVWDIDSGELPVDPITGFSTEVCSVVFLAKSAQVAGFVIPFRVIIWSIVTGEIV</sequence>
<keyword evidence="2" id="KW-1185">Reference proteome</keyword>
<organism evidence="1 2">
    <name type="scientific">Pluteus cervinus</name>
    <dbReference type="NCBI Taxonomy" id="181527"/>
    <lineage>
        <taxon>Eukaryota</taxon>
        <taxon>Fungi</taxon>
        <taxon>Dikarya</taxon>
        <taxon>Basidiomycota</taxon>
        <taxon>Agaricomycotina</taxon>
        <taxon>Agaricomycetes</taxon>
        <taxon>Agaricomycetidae</taxon>
        <taxon>Agaricales</taxon>
        <taxon>Pluteineae</taxon>
        <taxon>Pluteaceae</taxon>
        <taxon>Pluteus</taxon>
    </lineage>
</organism>
<evidence type="ECO:0000313" key="1">
    <source>
        <dbReference type="EMBL" id="TFK68478.1"/>
    </source>
</evidence>
<feature type="non-terminal residue" evidence="1">
    <location>
        <position position="631"/>
    </location>
</feature>